<dbReference type="AlphaFoldDB" id="A0A284SB82"/>
<dbReference type="Pfam" id="PF18718">
    <property type="entry name" value="CxC5"/>
    <property type="match status" value="1"/>
</dbReference>
<evidence type="ECO:0000313" key="5">
    <source>
        <dbReference type="Proteomes" id="UP000219338"/>
    </source>
</evidence>
<name>A0A284SB82_ARMOS</name>
<dbReference type="EMBL" id="FUEG01000056">
    <property type="protein sequence ID" value="SJL18280.1"/>
    <property type="molecule type" value="Genomic_DNA"/>
</dbReference>
<protein>
    <recommendedName>
        <fullName evidence="6">CxC6 like cysteine cluster associated with KDZ domain-containing protein</fullName>
    </recommendedName>
</protein>
<dbReference type="Proteomes" id="UP000219338">
    <property type="component" value="Unassembled WGS sequence"/>
</dbReference>
<accession>A0A284SB82</accession>
<organism evidence="4 5">
    <name type="scientific">Armillaria ostoyae</name>
    <name type="common">Armillaria root rot fungus</name>
    <dbReference type="NCBI Taxonomy" id="47428"/>
    <lineage>
        <taxon>Eukaryota</taxon>
        <taxon>Fungi</taxon>
        <taxon>Dikarya</taxon>
        <taxon>Basidiomycota</taxon>
        <taxon>Agaricomycotina</taxon>
        <taxon>Agaricomycetes</taxon>
        <taxon>Agaricomycetidae</taxon>
        <taxon>Agaricales</taxon>
        <taxon>Marasmiineae</taxon>
        <taxon>Physalacriaceae</taxon>
        <taxon>Armillaria</taxon>
    </lineage>
</organism>
<feature type="compositionally biased region" description="Basic and acidic residues" evidence="1">
    <location>
        <begin position="351"/>
        <end position="361"/>
    </location>
</feature>
<feature type="domain" description="CxC5 like cysteine cluster associated with KDZ" evidence="2">
    <location>
        <begin position="122"/>
        <end position="194"/>
    </location>
</feature>
<dbReference type="InterPro" id="IPR041539">
    <property type="entry name" value="CxC5"/>
</dbReference>
<evidence type="ECO:0000259" key="2">
    <source>
        <dbReference type="Pfam" id="PF18718"/>
    </source>
</evidence>
<dbReference type="OrthoDB" id="2501483at2759"/>
<evidence type="ECO:0000256" key="1">
    <source>
        <dbReference type="SAM" id="MobiDB-lite"/>
    </source>
</evidence>
<keyword evidence="5" id="KW-1185">Reference proteome</keyword>
<dbReference type="OMA" id="NKITREW"/>
<gene>
    <name evidence="4" type="ORF">ARMOST_21865</name>
</gene>
<dbReference type="STRING" id="47428.A0A284SB82"/>
<dbReference type="InterPro" id="IPR040898">
    <property type="entry name" value="CxC6"/>
</dbReference>
<reference evidence="5" key="1">
    <citation type="journal article" date="2017" name="Nat. Ecol. Evol.">
        <title>Genome expansion and lineage-specific genetic innovations in the forest pathogenic fungi Armillaria.</title>
        <authorList>
            <person name="Sipos G."/>
            <person name="Prasanna A.N."/>
            <person name="Walter M.C."/>
            <person name="O'Connor E."/>
            <person name="Balint B."/>
            <person name="Krizsan K."/>
            <person name="Kiss B."/>
            <person name="Hess J."/>
            <person name="Varga T."/>
            <person name="Slot J."/>
            <person name="Riley R."/>
            <person name="Boka B."/>
            <person name="Rigling D."/>
            <person name="Barry K."/>
            <person name="Lee J."/>
            <person name="Mihaltcheva S."/>
            <person name="LaButti K."/>
            <person name="Lipzen A."/>
            <person name="Waldron R."/>
            <person name="Moloney N.M."/>
            <person name="Sperisen C."/>
            <person name="Kredics L."/>
            <person name="Vagvoelgyi C."/>
            <person name="Patrignani A."/>
            <person name="Fitzpatrick D."/>
            <person name="Nagy I."/>
            <person name="Doyle S."/>
            <person name="Anderson J.B."/>
            <person name="Grigoriev I.V."/>
            <person name="Gueldener U."/>
            <person name="Muensterkoetter M."/>
            <person name="Nagy L.G."/>
        </authorList>
    </citation>
    <scope>NUCLEOTIDE SEQUENCE [LARGE SCALE GENOMIC DNA]</scope>
    <source>
        <strain evidence="5">C18/9</strain>
    </source>
</reference>
<dbReference type="Pfam" id="PF18721">
    <property type="entry name" value="CxC6"/>
    <property type="match status" value="1"/>
</dbReference>
<evidence type="ECO:0008006" key="6">
    <source>
        <dbReference type="Google" id="ProtNLM"/>
    </source>
</evidence>
<evidence type="ECO:0000313" key="4">
    <source>
        <dbReference type="EMBL" id="SJL18280.1"/>
    </source>
</evidence>
<proteinExistence type="predicted"/>
<feature type="domain" description="CxC6 like cysteine cluster associated with KDZ" evidence="3">
    <location>
        <begin position="228"/>
        <end position="292"/>
    </location>
</feature>
<evidence type="ECO:0000259" key="3">
    <source>
        <dbReference type="Pfam" id="PF18721"/>
    </source>
</evidence>
<feature type="region of interest" description="Disordered" evidence="1">
    <location>
        <begin position="351"/>
        <end position="373"/>
    </location>
</feature>
<sequence length="549" mass="62705">MASLRAVAECIEREAPSLSNITLSQVFCFVSTAIHIKDSILLAQDSKFQPNNVPDFLPPGATEFLSSVCSVSQSDAVLLWHAFSDTIWHSEDGVFLATLRHPDSYEEMFQKHGLARGFASTKSLWPPFKTCQNSDCQYSLNGRKLHVVEARRVVLYTQNQGVLPSWAMHFTCKGERRDRYTQAMKERNNHIRLYGQPECRHFCDGCIRIYPPGSLPNHPDGLIVTSTVMDGVTIGGRTCKAHNCQVELDSGRHHYCQFHRYLAGQCHVVGCAAPVREGQKTCIDPQHAEAERVYMERGQAQFQLKERLERAHVSHQHNSLVDGPDIEEQYDIEEEEIVVDMDLDMDLDAEGRPSRQVEGHRGSAQGRGPKKDKVRISLGKKTSHNEQVLVNPCGMIIWRETFYGAETIPSAVEMIKRAYCDGYKPNHIIFDNNCTLAKHVKNDPFFKDIGLAVDVFHFKCKHSEEDKFCQEHCNPYAFPELHGEGGKGWYFNTSIAEQTNMWFGGYHSICREMGMTKYQFFLDEMILQHNKITREWLTKKGYAPRYWTS</sequence>